<protein>
    <submittedName>
        <fullName evidence="1">Uncharacterized protein</fullName>
    </submittedName>
</protein>
<reference evidence="1" key="1">
    <citation type="submission" date="2014-11" db="EMBL/GenBank/DDBJ databases">
        <authorList>
            <person name="Amaro Gonzalez C."/>
        </authorList>
    </citation>
    <scope>NUCLEOTIDE SEQUENCE</scope>
</reference>
<organism evidence="1">
    <name type="scientific">Anguilla anguilla</name>
    <name type="common">European freshwater eel</name>
    <name type="synonym">Muraena anguilla</name>
    <dbReference type="NCBI Taxonomy" id="7936"/>
    <lineage>
        <taxon>Eukaryota</taxon>
        <taxon>Metazoa</taxon>
        <taxon>Chordata</taxon>
        <taxon>Craniata</taxon>
        <taxon>Vertebrata</taxon>
        <taxon>Euteleostomi</taxon>
        <taxon>Actinopterygii</taxon>
        <taxon>Neopterygii</taxon>
        <taxon>Teleostei</taxon>
        <taxon>Anguilliformes</taxon>
        <taxon>Anguillidae</taxon>
        <taxon>Anguilla</taxon>
    </lineage>
</organism>
<evidence type="ECO:0000313" key="1">
    <source>
        <dbReference type="EMBL" id="JAH74615.1"/>
    </source>
</evidence>
<proteinExistence type="predicted"/>
<sequence length="15" mass="1795">MGGLYFLFVWTVSFK</sequence>
<accession>A0A0E9VAW4</accession>
<dbReference type="EMBL" id="GBXM01033962">
    <property type="protein sequence ID" value="JAH74615.1"/>
    <property type="molecule type" value="Transcribed_RNA"/>
</dbReference>
<reference evidence="1" key="2">
    <citation type="journal article" date="2015" name="Fish Shellfish Immunol.">
        <title>Early steps in the European eel (Anguilla anguilla)-Vibrio vulnificus interaction in the gills: Role of the RtxA13 toxin.</title>
        <authorList>
            <person name="Callol A."/>
            <person name="Pajuelo D."/>
            <person name="Ebbesson L."/>
            <person name="Teles M."/>
            <person name="MacKenzie S."/>
            <person name="Amaro C."/>
        </authorList>
    </citation>
    <scope>NUCLEOTIDE SEQUENCE</scope>
</reference>
<name>A0A0E9VAW4_ANGAN</name>